<protein>
    <submittedName>
        <fullName evidence="2">Helix-turn-helix domain-containing protein</fullName>
    </submittedName>
</protein>
<dbReference type="RefSeq" id="WP_167924986.1">
    <property type="nucleotide sequence ID" value="NZ_JAATVY010000005.1"/>
</dbReference>
<comment type="caution">
    <text evidence="2">The sequence shown here is derived from an EMBL/GenBank/DDBJ whole genome shotgun (WGS) entry which is preliminary data.</text>
</comment>
<evidence type="ECO:0000313" key="3">
    <source>
        <dbReference type="Proteomes" id="UP000722989"/>
    </source>
</evidence>
<dbReference type="SUPFAM" id="SSF47413">
    <property type="entry name" value="lambda repressor-like DNA-binding domains"/>
    <property type="match status" value="1"/>
</dbReference>
<dbReference type="CDD" id="cd00093">
    <property type="entry name" value="HTH_XRE"/>
    <property type="match status" value="1"/>
</dbReference>
<reference evidence="2 3" key="1">
    <citation type="submission" date="2020-03" db="EMBL/GenBank/DDBJ databases">
        <title>WGS of the type strain of Planosporangium spp.</title>
        <authorList>
            <person name="Thawai C."/>
        </authorList>
    </citation>
    <scope>NUCLEOTIDE SEQUENCE [LARGE SCALE GENOMIC DNA]</scope>
    <source>
        <strain evidence="2 3">TBRC 5610</strain>
    </source>
</reference>
<dbReference type="Proteomes" id="UP000722989">
    <property type="component" value="Unassembled WGS sequence"/>
</dbReference>
<dbReference type="InterPro" id="IPR001387">
    <property type="entry name" value="Cro/C1-type_HTH"/>
</dbReference>
<accession>A0ABX0XVL3</accession>
<feature type="domain" description="HTH cro/C1-type" evidence="1">
    <location>
        <begin position="17"/>
        <end position="71"/>
    </location>
</feature>
<dbReference type="Pfam" id="PF19054">
    <property type="entry name" value="DUF5753"/>
    <property type="match status" value="1"/>
</dbReference>
<dbReference type="SMART" id="SM00530">
    <property type="entry name" value="HTH_XRE"/>
    <property type="match status" value="1"/>
</dbReference>
<dbReference type="InterPro" id="IPR010982">
    <property type="entry name" value="Lambda_DNA-bd_dom_sf"/>
</dbReference>
<dbReference type="Gene3D" id="1.10.260.40">
    <property type="entry name" value="lambda repressor-like DNA-binding domains"/>
    <property type="match status" value="1"/>
</dbReference>
<evidence type="ECO:0000259" key="1">
    <source>
        <dbReference type="PROSITE" id="PS50943"/>
    </source>
</evidence>
<dbReference type="EMBL" id="JAATVY010000005">
    <property type="protein sequence ID" value="NJC70078.1"/>
    <property type="molecule type" value="Genomic_DNA"/>
</dbReference>
<name>A0ABX0XVL3_9ACTN</name>
<organism evidence="2 3">
    <name type="scientific">Planosporangium thailandense</name>
    <dbReference type="NCBI Taxonomy" id="765197"/>
    <lineage>
        <taxon>Bacteria</taxon>
        <taxon>Bacillati</taxon>
        <taxon>Actinomycetota</taxon>
        <taxon>Actinomycetes</taxon>
        <taxon>Micromonosporales</taxon>
        <taxon>Micromonosporaceae</taxon>
        <taxon>Planosporangium</taxon>
    </lineage>
</organism>
<proteinExistence type="predicted"/>
<dbReference type="PROSITE" id="PS50943">
    <property type="entry name" value="HTH_CROC1"/>
    <property type="match status" value="1"/>
</dbReference>
<sequence>MPPPSPTLRRRRIAAELRRLREERGLTLDHAARELGVARSTMSRIENAQVSVRLSDLRTLLELYGVHSDEAASLVQAARDARLRGWWHAYSDVLPSWHEVYVGLEQEASEICVFEVALVPNLLQTADYARAVLRAELPGAPATEIERRTEVRMKRQHEEGRSALRVVLDEAAVRRVVGGPAVMRAQLERLVAGAEAPELTVQVVPFGAGAHPSMIGSFSILAFPEPVDPPVVYVESLTGSLHVEGDDTEVYARTFRALQAAALPAAESLELIREAAKAM</sequence>
<dbReference type="Pfam" id="PF13560">
    <property type="entry name" value="HTH_31"/>
    <property type="match status" value="1"/>
</dbReference>
<gene>
    <name evidence="2" type="ORF">HC031_10200</name>
</gene>
<evidence type="ECO:0000313" key="2">
    <source>
        <dbReference type="EMBL" id="NJC70078.1"/>
    </source>
</evidence>
<keyword evidence="3" id="KW-1185">Reference proteome</keyword>
<dbReference type="InterPro" id="IPR043917">
    <property type="entry name" value="DUF5753"/>
</dbReference>